<feature type="transmembrane region" description="Helical" evidence="6">
    <location>
        <begin position="407"/>
        <end position="430"/>
    </location>
</feature>
<evidence type="ECO:0000256" key="2">
    <source>
        <dbReference type="ARBA" id="ARBA00022475"/>
    </source>
</evidence>
<keyword evidence="5 6" id="KW-0472">Membrane</keyword>
<dbReference type="Pfam" id="PF02687">
    <property type="entry name" value="FtsX"/>
    <property type="match status" value="2"/>
</dbReference>
<feature type="domain" description="ABC3 transporter permease C-terminal" evidence="7">
    <location>
        <begin position="362"/>
        <end position="478"/>
    </location>
</feature>
<reference evidence="9 10" key="1">
    <citation type="submission" date="2018-11" db="EMBL/GenBank/DDBJ databases">
        <authorList>
            <person name="Zhou Z."/>
            <person name="Wang G."/>
        </authorList>
    </citation>
    <scope>NUCLEOTIDE SEQUENCE [LARGE SCALE GENOMIC DNA]</scope>
    <source>
        <strain evidence="9 10">KCTC52004</strain>
    </source>
</reference>
<keyword evidence="3 6" id="KW-0812">Transmembrane</keyword>
<dbReference type="InterPro" id="IPR003838">
    <property type="entry name" value="ABC3_permease_C"/>
</dbReference>
<dbReference type="AlphaFoldDB" id="A0A3P1BFW5"/>
<evidence type="ECO:0000256" key="1">
    <source>
        <dbReference type="ARBA" id="ARBA00004651"/>
    </source>
</evidence>
<dbReference type="PANTHER" id="PTHR30572:SF18">
    <property type="entry name" value="ABC-TYPE MACROLIDE FAMILY EXPORT SYSTEM PERMEASE COMPONENT 2"/>
    <property type="match status" value="1"/>
</dbReference>
<protein>
    <submittedName>
        <fullName evidence="9">FtsX-like permease family protein</fullName>
    </submittedName>
</protein>
<feature type="transmembrane region" description="Helical" evidence="6">
    <location>
        <begin position="744"/>
        <end position="768"/>
    </location>
</feature>
<dbReference type="Pfam" id="PF12704">
    <property type="entry name" value="MacB_PCD"/>
    <property type="match status" value="2"/>
</dbReference>
<sequence>MKPPRLADQLLKLFCAPHRLEEVQGDLHEEFAWQVRRVGEWRARWRYWRDVLGFLKPFATKRKSTPYYSYSSLSPVMVRNYFKTAWRNLLNNKGYSAINIIGLSVGMAVAMLIGLWIYDELSFNQYHQNHNRIAQVLENQTLEEGIQTYGALPFPLSRELRTNYPDDFKTVVANSWAEQILAYQDQKFTRRGSFAEPEFPEMFSLKMRSGSRSGLKDPASILLSESVAKALFGDADPLHKTIKVGNKYNVQVTGVYEDLPHNTLFQNLGFVAPIELIFSEDKDRLFVNNWRSSSFEIFAQLNPNSRFDDVSRKIRDVFRHHTESKSKPALFLHPMSRWHLYSEFKNGVSTGGRIQFVWLFGIIGGFVLLLACINFMNLSTARSQKRAKEVGIRKAIGSQRSQIIGQFFSESFLVVALSFVLSLLLVQIALPVFNEVAGKQMAMLWSDARFWLLSIGFILFTGLVAGSYPALYLSSFQPIKVLKGTFNLGRLATIPRKVLVVVQFTVSVTLIIGTILVFRQIQFAKNRPLGYNYDGLINITMNTPELQGRYDRLRNELLATGAVANMAEASSPATNIWSSANNLDWRGKNPEQTSAFGTICVTPEFGDVVGWKIKEGRGFSRQFSTDSMTFVLNEAAVKQTGLKKPVGETIRWHDQNWKVIGVVKDMVMTSPFDPVVPTVFMMNTRERTLNFIHIKLNPAMSAGMALEKLETVFEKINPDAPFEYKFADQEFATKFAAEERIGKLASFFAGLAIFISCLGIFGLASFIAEQRTKEIGVRKVLGASVANLWGLLSKDFVLLVIISCVISSPIAWYFLNDWLQKYEYRTEISWWIFAAAGFGSLFITLLTVSFQSIKAALMNPVKSLRSE</sequence>
<keyword evidence="2" id="KW-1003">Cell membrane</keyword>
<keyword evidence="10" id="KW-1185">Reference proteome</keyword>
<comment type="subcellular location">
    <subcellularLocation>
        <location evidence="1">Cell membrane</location>
        <topology evidence="1">Multi-pass membrane protein</topology>
    </subcellularLocation>
</comment>
<dbReference type="InterPro" id="IPR050250">
    <property type="entry name" value="Macrolide_Exporter_MacB"/>
</dbReference>
<feature type="transmembrane region" description="Helical" evidence="6">
    <location>
        <begin position="356"/>
        <end position="378"/>
    </location>
</feature>
<feature type="transmembrane region" description="Helical" evidence="6">
    <location>
        <begin position="498"/>
        <end position="518"/>
    </location>
</feature>
<organism evidence="9 10">
    <name type="scientific">Larkinella rosea</name>
    <dbReference type="NCBI Taxonomy" id="2025312"/>
    <lineage>
        <taxon>Bacteria</taxon>
        <taxon>Pseudomonadati</taxon>
        <taxon>Bacteroidota</taxon>
        <taxon>Cytophagia</taxon>
        <taxon>Cytophagales</taxon>
        <taxon>Spirosomataceae</taxon>
        <taxon>Larkinella</taxon>
    </lineage>
</organism>
<feature type="domain" description="ABC3 transporter permease C-terminal" evidence="7">
    <location>
        <begin position="747"/>
        <end position="860"/>
    </location>
</feature>
<evidence type="ECO:0000313" key="9">
    <source>
        <dbReference type="EMBL" id="RRA99979.1"/>
    </source>
</evidence>
<evidence type="ECO:0000256" key="5">
    <source>
        <dbReference type="ARBA" id="ARBA00023136"/>
    </source>
</evidence>
<feature type="transmembrane region" description="Helical" evidence="6">
    <location>
        <begin position="450"/>
        <end position="473"/>
    </location>
</feature>
<dbReference type="EMBL" id="RQJO01000011">
    <property type="protein sequence ID" value="RRA99979.1"/>
    <property type="molecule type" value="Genomic_DNA"/>
</dbReference>
<dbReference type="Proteomes" id="UP000271925">
    <property type="component" value="Unassembled WGS sequence"/>
</dbReference>
<feature type="domain" description="MacB-like periplasmic core" evidence="8">
    <location>
        <begin position="96"/>
        <end position="316"/>
    </location>
</feature>
<evidence type="ECO:0000256" key="4">
    <source>
        <dbReference type="ARBA" id="ARBA00022989"/>
    </source>
</evidence>
<dbReference type="RefSeq" id="WP_124878012.1">
    <property type="nucleotide sequence ID" value="NZ_RQJO01000011.1"/>
</dbReference>
<dbReference type="InterPro" id="IPR047699">
    <property type="entry name" value="Permease_put_prefix"/>
</dbReference>
<feature type="transmembrane region" description="Helical" evidence="6">
    <location>
        <begin position="97"/>
        <end position="118"/>
    </location>
</feature>
<evidence type="ECO:0000259" key="7">
    <source>
        <dbReference type="Pfam" id="PF02687"/>
    </source>
</evidence>
<evidence type="ECO:0000313" key="10">
    <source>
        <dbReference type="Proteomes" id="UP000271925"/>
    </source>
</evidence>
<dbReference type="OrthoDB" id="901779at2"/>
<feature type="domain" description="MacB-like periplasmic core" evidence="8">
    <location>
        <begin position="506"/>
        <end position="711"/>
    </location>
</feature>
<dbReference type="InterPro" id="IPR025857">
    <property type="entry name" value="MacB_PCD"/>
</dbReference>
<accession>A0A3P1BFW5</accession>
<dbReference type="GO" id="GO:0005886">
    <property type="term" value="C:plasma membrane"/>
    <property type="evidence" value="ECO:0007669"/>
    <property type="project" value="UniProtKB-SubCell"/>
</dbReference>
<dbReference type="PANTHER" id="PTHR30572">
    <property type="entry name" value="MEMBRANE COMPONENT OF TRANSPORTER-RELATED"/>
    <property type="match status" value="1"/>
</dbReference>
<comment type="caution">
    <text evidence="9">The sequence shown here is derived from an EMBL/GenBank/DDBJ whole genome shotgun (WGS) entry which is preliminary data.</text>
</comment>
<evidence type="ECO:0000256" key="6">
    <source>
        <dbReference type="SAM" id="Phobius"/>
    </source>
</evidence>
<dbReference type="NCBIfam" id="NF038404">
    <property type="entry name" value="perm_prefix_2"/>
    <property type="match status" value="1"/>
</dbReference>
<dbReference type="GO" id="GO:0022857">
    <property type="term" value="F:transmembrane transporter activity"/>
    <property type="evidence" value="ECO:0007669"/>
    <property type="project" value="TreeGrafter"/>
</dbReference>
<proteinExistence type="predicted"/>
<feature type="transmembrane region" description="Helical" evidence="6">
    <location>
        <begin position="796"/>
        <end position="816"/>
    </location>
</feature>
<keyword evidence="4 6" id="KW-1133">Transmembrane helix</keyword>
<evidence type="ECO:0000259" key="8">
    <source>
        <dbReference type="Pfam" id="PF12704"/>
    </source>
</evidence>
<feature type="transmembrane region" description="Helical" evidence="6">
    <location>
        <begin position="828"/>
        <end position="848"/>
    </location>
</feature>
<gene>
    <name evidence="9" type="ORF">EHT25_25480</name>
</gene>
<name>A0A3P1BFW5_9BACT</name>
<evidence type="ECO:0000256" key="3">
    <source>
        <dbReference type="ARBA" id="ARBA00022692"/>
    </source>
</evidence>